<evidence type="ECO:0000259" key="1">
    <source>
        <dbReference type="Pfam" id="PF00462"/>
    </source>
</evidence>
<dbReference type="AlphaFoldDB" id="A0A1I4YNN4"/>
<dbReference type="InterPro" id="IPR036249">
    <property type="entry name" value="Thioredoxin-like_sf"/>
</dbReference>
<proteinExistence type="predicted"/>
<accession>A0A1I4YNN4</accession>
<gene>
    <name evidence="2" type="ORF">SAMN04487989_101137</name>
</gene>
<organism evidence="2 3">
    <name type="scientific">Bizionia echini</name>
    <dbReference type="NCBI Taxonomy" id="649333"/>
    <lineage>
        <taxon>Bacteria</taxon>
        <taxon>Pseudomonadati</taxon>
        <taxon>Bacteroidota</taxon>
        <taxon>Flavobacteriia</taxon>
        <taxon>Flavobacteriales</taxon>
        <taxon>Flavobacteriaceae</taxon>
        <taxon>Bizionia</taxon>
    </lineage>
</organism>
<evidence type="ECO:0000313" key="3">
    <source>
        <dbReference type="Proteomes" id="UP000198705"/>
    </source>
</evidence>
<reference evidence="3" key="1">
    <citation type="submission" date="2016-10" db="EMBL/GenBank/DDBJ databases">
        <authorList>
            <person name="Varghese N."/>
            <person name="Submissions S."/>
        </authorList>
    </citation>
    <scope>NUCLEOTIDE SEQUENCE [LARGE SCALE GENOMIC DNA]</scope>
    <source>
        <strain evidence="3">DSM 23925</strain>
    </source>
</reference>
<evidence type="ECO:0000313" key="2">
    <source>
        <dbReference type="EMBL" id="SFN39403.1"/>
    </source>
</evidence>
<feature type="domain" description="Glutaredoxin" evidence="1">
    <location>
        <begin position="1"/>
        <end position="59"/>
    </location>
</feature>
<dbReference type="InterPro" id="IPR002109">
    <property type="entry name" value="Glutaredoxin"/>
</dbReference>
<dbReference type="SUPFAM" id="SSF52833">
    <property type="entry name" value="Thioredoxin-like"/>
    <property type="match status" value="1"/>
</dbReference>
<keyword evidence="3" id="KW-1185">Reference proteome</keyword>
<name>A0A1I4YNN4_9FLAO</name>
<dbReference type="EMBL" id="FOVN01000001">
    <property type="protein sequence ID" value="SFN39403.1"/>
    <property type="molecule type" value="Genomic_DNA"/>
</dbReference>
<dbReference type="STRING" id="649333.SAMN04487989_101137"/>
<sequence>MLYGSSKCHKSNYYQRFFESRNLNYTFQDVIKNESLAQELCSLYPNGNLHFPTVLIDNKRLRNPNDKELLKWLNK</sequence>
<dbReference type="CDD" id="cd02976">
    <property type="entry name" value="NrdH"/>
    <property type="match status" value="1"/>
</dbReference>
<dbReference type="Gene3D" id="3.40.30.10">
    <property type="entry name" value="Glutaredoxin"/>
    <property type="match status" value="1"/>
</dbReference>
<dbReference type="Proteomes" id="UP000198705">
    <property type="component" value="Unassembled WGS sequence"/>
</dbReference>
<dbReference type="Pfam" id="PF00462">
    <property type="entry name" value="Glutaredoxin"/>
    <property type="match status" value="1"/>
</dbReference>
<protein>
    <submittedName>
        <fullName evidence="2">Glutaredoxin</fullName>
    </submittedName>
</protein>